<accession>A0A8J2JDP5</accession>
<keyword evidence="1" id="KW-0677">Repeat</keyword>
<evidence type="ECO:0000313" key="4">
    <source>
        <dbReference type="EMBL" id="CAG7565948.1"/>
    </source>
</evidence>
<dbReference type="Proteomes" id="UP000693738">
    <property type="component" value="Unassembled WGS sequence"/>
</dbReference>
<proteinExistence type="predicted"/>
<dbReference type="EMBL" id="CAJSTJ010000195">
    <property type="protein sequence ID" value="CAG7565948.1"/>
    <property type="molecule type" value="Genomic_DNA"/>
</dbReference>
<gene>
    <name evidence="4" type="ORF">FEQUK3_LOCUS11626</name>
</gene>
<organism evidence="4 5">
    <name type="scientific">Fusarium equiseti</name>
    <name type="common">Fusarium scirpi</name>
    <dbReference type="NCBI Taxonomy" id="61235"/>
    <lineage>
        <taxon>Eukaryota</taxon>
        <taxon>Fungi</taxon>
        <taxon>Dikarya</taxon>
        <taxon>Ascomycota</taxon>
        <taxon>Pezizomycotina</taxon>
        <taxon>Sordariomycetes</taxon>
        <taxon>Hypocreomycetidae</taxon>
        <taxon>Hypocreales</taxon>
        <taxon>Nectriaceae</taxon>
        <taxon>Fusarium</taxon>
        <taxon>Fusarium incarnatum-equiseti species complex</taxon>
    </lineage>
</organism>
<dbReference type="AlphaFoldDB" id="A0A8J2JDP5"/>
<dbReference type="InterPro" id="IPR056884">
    <property type="entry name" value="NPHP3-like_N"/>
</dbReference>
<dbReference type="InterPro" id="IPR031351">
    <property type="entry name" value="NWD2_N"/>
</dbReference>
<reference evidence="4" key="1">
    <citation type="submission" date="2021-05" db="EMBL/GenBank/DDBJ databases">
        <authorList>
            <person name="Khan N."/>
        </authorList>
    </citation>
    <scope>NUCLEOTIDE SEQUENCE</scope>
</reference>
<evidence type="ECO:0000313" key="5">
    <source>
        <dbReference type="Proteomes" id="UP000693738"/>
    </source>
</evidence>
<dbReference type="SMART" id="SM00320">
    <property type="entry name" value="WD40"/>
    <property type="match status" value="5"/>
</dbReference>
<dbReference type="Pfam" id="PF24883">
    <property type="entry name" value="NPHP3_N"/>
    <property type="match status" value="1"/>
</dbReference>
<dbReference type="PROSITE" id="PS50837">
    <property type="entry name" value="NACHT"/>
    <property type="match status" value="1"/>
</dbReference>
<feature type="domain" description="NACHT" evidence="3">
    <location>
        <begin position="112"/>
        <end position="267"/>
    </location>
</feature>
<evidence type="ECO:0000256" key="1">
    <source>
        <dbReference type="ARBA" id="ARBA00022737"/>
    </source>
</evidence>
<comment type="caution">
    <text evidence="4">The sequence shown here is derived from an EMBL/GenBank/DDBJ whole genome shotgun (WGS) entry which is preliminary data.</text>
</comment>
<protein>
    <recommendedName>
        <fullName evidence="3">NACHT domain-containing protein</fullName>
    </recommendedName>
</protein>
<evidence type="ECO:0000256" key="2">
    <source>
        <dbReference type="SAM" id="MobiDB-lite"/>
    </source>
</evidence>
<dbReference type="PANTHER" id="PTHR10039">
    <property type="entry name" value="AMELOGENIN"/>
    <property type="match status" value="1"/>
</dbReference>
<name>A0A8J2JDP5_FUSEQ</name>
<dbReference type="Pfam" id="PF17108">
    <property type="entry name" value="HET-S"/>
    <property type="match status" value="1"/>
</dbReference>
<dbReference type="InterPro" id="IPR001680">
    <property type="entry name" value="WD40_rpt"/>
</dbReference>
<sequence length="1195" mass="136904">MQNLSPQYILRFSQQDSKFMMQKSTWNFVQTLSATDASRVHIGNTYNTTHTYYREPEQEKAQKLLEALYDTDPRHEKVRIEETNGYLLKESYVWILETTEFLAWRNKDHESRLLWIKGDPGKGKTMLLCGIIDQLLSSTRLNNPESPISLSYFFCQATDSRLSNLRALLRGLIYLLVIQQPWLASHLLDMKNEGTADWNSRAAVADLFRRIVADPALQETYLIVDALDECLQDFYPLLEIISSSTPHVKWIVSSRNRSEIERQFARSSTLGLSLELYGESVSQAVRCLIDYRTRQLVNTKRLKNDLEQKVYRHLTQHAHGTFLWVALVCQRLERCHVWEISKQLLEFPQGLNNLYTRMMDHIEASSSCELYIRLLAVASTVFRPLTFAEIMAMEPLESQISDEETLSNFVWECGSFLTRREKSIVFVHQSAKEFLLREKRARKLLFQSGLIHHHMDLFQRSIHLLKSLHRDIYNLVYPGVSLNSALCNRPNPDPLDSLAYAVVYWADHLQEVHRLSILGGTEERIPFVETIHNFFFKTFLFWLEALSLCQNLPVAGKALSFLKDLPTVLSQPIVTTLIEDALRFLLLVSPVIENHPLQIYASGLLFSPRKSLIRHMFEQYTPEFISRAPQVEDTWSPILTVFETSPETRIRTMSFSVTNAMLAVTTFDSQLSIWNVSDGSIHKRSNYDNAALLTISPNLQWLAVIIMRYCSDAEKHVQDAIEVRELDSNKAIWTRRFNGRKALAIQISPDSRWLAVGYNDELHVYDGEDGTPRSWPWQLDLDKQPSYLRPWRMKFSLDCAFLLLLYCDNVDTVLVADLFTGIQYKVPALDYHDGDSYGSCGMENVNDASFVPNTHTVMVCNGEGCIYMWDFLKGDCKEWVTNESYFDYVNCLSYSHAGSWIANATHEEVVLLRRDQRTLLRALQLPGAEWLTAIEASFDDKKLAVCSKSTVWILDVDIMIGAKQSSDEHEEEYPQILNDGVSIAYYDLRRTIKIENPMEGAITTLDIRNSVDGHINAIALSPEGRLLAYSDQSSIHIQDLDRESLRYSFKVHAEANNIAISSGINGVGQLVAVCMSFGVGVWDVDIGKFQRLIESPDNLGRHPTRAFFTGTQLVVSWYFDIFKDPDTLKDEILVLYDIRTGQQLTQLDLPRSSHMFDSEGGNFSISPNGKWVWQNTNSKDGSPSHSGATFNHPNF</sequence>
<dbReference type="InterPro" id="IPR007111">
    <property type="entry name" value="NACHT_NTPase"/>
</dbReference>
<dbReference type="PANTHER" id="PTHR10039:SF14">
    <property type="entry name" value="NACHT DOMAIN-CONTAINING PROTEIN"/>
    <property type="match status" value="1"/>
</dbReference>
<evidence type="ECO:0000259" key="3">
    <source>
        <dbReference type="PROSITE" id="PS50837"/>
    </source>
</evidence>
<feature type="region of interest" description="Disordered" evidence="2">
    <location>
        <begin position="1174"/>
        <end position="1195"/>
    </location>
</feature>